<accession>A0ABD6EMW2</accession>
<protein>
    <submittedName>
        <fullName evidence="2">Uncharacterized protein</fullName>
    </submittedName>
</protein>
<keyword evidence="1" id="KW-0732">Signal</keyword>
<gene>
    <name evidence="2" type="ORF">AB6A40_008023</name>
</gene>
<evidence type="ECO:0000313" key="3">
    <source>
        <dbReference type="Proteomes" id="UP001608902"/>
    </source>
</evidence>
<comment type="caution">
    <text evidence="2">The sequence shown here is derived from an EMBL/GenBank/DDBJ whole genome shotgun (WGS) entry which is preliminary data.</text>
</comment>
<dbReference type="EMBL" id="JBGFUD010006978">
    <property type="protein sequence ID" value="MFH4981314.1"/>
    <property type="molecule type" value="Genomic_DNA"/>
</dbReference>
<sequence length="85" mass="9920">MRKIIIAIFLVLFLSYGICVSDKESIYTANSHGHRLKRCCGRRFFGYGFGRYGGFYRPFGYGFGRYGGFYRPFGYGFRRFGGYWG</sequence>
<keyword evidence="3" id="KW-1185">Reference proteome</keyword>
<feature type="chain" id="PRO_5044834996" evidence="1">
    <location>
        <begin position="22"/>
        <end position="85"/>
    </location>
</feature>
<name>A0ABD6EMW2_9BILA</name>
<evidence type="ECO:0000256" key="1">
    <source>
        <dbReference type="SAM" id="SignalP"/>
    </source>
</evidence>
<feature type="signal peptide" evidence="1">
    <location>
        <begin position="1"/>
        <end position="21"/>
    </location>
</feature>
<organism evidence="2 3">
    <name type="scientific">Gnathostoma spinigerum</name>
    <dbReference type="NCBI Taxonomy" id="75299"/>
    <lineage>
        <taxon>Eukaryota</taxon>
        <taxon>Metazoa</taxon>
        <taxon>Ecdysozoa</taxon>
        <taxon>Nematoda</taxon>
        <taxon>Chromadorea</taxon>
        <taxon>Rhabditida</taxon>
        <taxon>Spirurina</taxon>
        <taxon>Gnathostomatomorpha</taxon>
        <taxon>Gnathostomatoidea</taxon>
        <taxon>Gnathostomatidae</taxon>
        <taxon>Gnathostoma</taxon>
    </lineage>
</organism>
<dbReference type="AlphaFoldDB" id="A0ABD6EMW2"/>
<dbReference type="Proteomes" id="UP001608902">
    <property type="component" value="Unassembled WGS sequence"/>
</dbReference>
<proteinExistence type="predicted"/>
<evidence type="ECO:0000313" key="2">
    <source>
        <dbReference type="EMBL" id="MFH4981314.1"/>
    </source>
</evidence>
<reference evidence="2 3" key="1">
    <citation type="submission" date="2024-08" db="EMBL/GenBank/DDBJ databases">
        <title>Gnathostoma spinigerum genome.</title>
        <authorList>
            <person name="Gonzalez-Bertolin B."/>
            <person name="Monzon S."/>
            <person name="Zaballos A."/>
            <person name="Jimenez P."/>
            <person name="Dekumyoy P."/>
            <person name="Varona S."/>
            <person name="Cuesta I."/>
            <person name="Sumanam S."/>
            <person name="Adisakwattana P."/>
            <person name="Gasser R.B."/>
            <person name="Hernandez-Gonzalez A."/>
            <person name="Young N.D."/>
            <person name="Perteguer M.J."/>
        </authorList>
    </citation>
    <scope>NUCLEOTIDE SEQUENCE [LARGE SCALE GENOMIC DNA]</scope>
    <source>
        <strain evidence="2">AL3</strain>
        <tissue evidence="2">Liver</tissue>
    </source>
</reference>